<proteinExistence type="inferred from homology"/>
<dbReference type="InterPro" id="IPR036388">
    <property type="entry name" value="WH-like_DNA-bd_sf"/>
</dbReference>
<evidence type="ECO:0000256" key="2">
    <source>
        <dbReference type="ARBA" id="ARBA00023015"/>
    </source>
</evidence>
<dbReference type="AlphaFoldDB" id="A0A1E2V9W3"/>
<dbReference type="Pfam" id="PF03466">
    <property type="entry name" value="LysR_substrate"/>
    <property type="match status" value="1"/>
</dbReference>
<dbReference type="FunFam" id="1.10.10.10:FF:000001">
    <property type="entry name" value="LysR family transcriptional regulator"/>
    <property type="match status" value="1"/>
</dbReference>
<dbReference type="InterPro" id="IPR005119">
    <property type="entry name" value="LysR_subst-bd"/>
</dbReference>
<evidence type="ECO:0000313" key="6">
    <source>
        <dbReference type="EMBL" id="ODC03808.1"/>
    </source>
</evidence>
<keyword evidence="7" id="KW-1185">Reference proteome</keyword>
<evidence type="ECO:0000259" key="5">
    <source>
        <dbReference type="PROSITE" id="PS50931"/>
    </source>
</evidence>
<name>A0A1E2V9W3_9GAMM</name>
<protein>
    <submittedName>
        <fullName evidence="6">LysR family transcriptional regulator</fullName>
    </submittedName>
</protein>
<keyword evidence="4" id="KW-0804">Transcription</keyword>
<keyword evidence="2" id="KW-0805">Transcription regulation</keyword>
<evidence type="ECO:0000313" key="7">
    <source>
        <dbReference type="Proteomes" id="UP000094291"/>
    </source>
</evidence>
<dbReference type="OrthoDB" id="5289754at2"/>
<dbReference type="SUPFAM" id="SSF46785">
    <property type="entry name" value="Winged helix' DNA-binding domain"/>
    <property type="match status" value="1"/>
</dbReference>
<organism evidence="6 7">
    <name type="scientific">Terasakiispira papahanaumokuakeensis</name>
    <dbReference type="NCBI Taxonomy" id="197479"/>
    <lineage>
        <taxon>Bacteria</taxon>
        <taxon>Pseudomonadati</taxon>
        <taxon>Pseudomonadota</taxon>
        <taxon>Gammaproteobacteria</taxon>
        <taxon>Oceanospirillales</taxon>
        <taxon>Terasakiispira</taxon>
    </lineage>
</organism>
<dbReference type="GO" id="GO:0000976">
    <property type="term" value="F:transcription cis-regulatory region binding"/>
    <property type="evidence" value="ECO:0007669"/>
    <property type="project" value="TreeGrafter"/>
</dbReference>
<dbReference type="RefSeq" id="WP_068998354.1">
    <property type="nucleotide sequence ID" value="NZ_MDTQ01000001.1"/>
</dbReference>
<sequence>MFNAHYLRTFITLVETGSFTQTARKLEMTQPGVSQHIRKLEQYFSMPLLARKGKRFDLTDAGRQVYEYAVRLFSEHEQFKHSLDNLMPDSGECRIASVASFGVLFYPFVLGYLKNYPRMRMTYRFTSNNEAIGEVLAKRMDVAIVTDMVRHPDLTCKPFMEEPLVVIVPADFQGGTLAELLGLGFIEHQQAREQISMLFKANFRGEYRGPRQLAVRSQVNRINMVLDAVARGLGFTVLPRGVWESSPWQQQTREWRLSEDVHESLYLVYQDSSELPERYSYLLEAYRDWRLGNEMAGADLEAAGETATTSSI</sequence>
<evidence type="ECO:0000256" key="3">
    <source>
        <dbReference type="ARBA" id="ARBA00023125"/>
    </source>
</evidence>
<dbReference type="Proteomes" id="UP000094291">
    <property type="component" value="Unassembled WGS sequence"/>
</dbReference>
<dbReference type="PANTHER" id="PTHR30126:SF99">
    <property type="entry name" value="TRANSCRIPTIONAL REGULATOR LYSR FAMILY"/>
    <property type="match status" value="1"/>
</dbReference>
<dbReference type="PROSITE" id="PS50931">
    <property type="entry name" value="HTH_LYSR"/>
    <property type="match status" value="1"/>
</dbReference>
<reference evidence="6 7" key="1">
    <citation type="submission" date="2016-08" db="EMBL/GenBank/DDBJ databases">
        <authorList>
            <person name="Seilhamer J.J."/>
        </authorList>
    </citation>
    <scope>NUCLEOTIDE SEQUENCE [LARGE SCALE GENOMIC DNA]</scope>
    <source>
        <strain evidence="6 7">PH27A</strain>
    </source>
</reference>
<dbReference type="EMBL" id="MDTQ01000001">
    <property type="protein sequence ID" value="ODC03808.1"/>
    <property type="molecule type" value="Genomic_DNA"/>
</dbReference>
<dbReference type="SUPFAM" id="SSF53850">
    <property type="entry name" value="Periplasmic binding protein-like II"/>
    <property type="match status" value="1"/>
</dbReference>
<accession>A0A1E2V9W3</accession>
<dbReference type="Gene3D" id="1.10.10.10">
    <property type="entry name" value="Winged helix-like DNA-binding domain superfamily/Winged helix DNA-binding domain"/>
    <property type="match status" value="1"/>
</dbReference>
<dbReference type="InterPro" id="IPR000847">
    <property type="entry name" value="LysR_HTH_N"/>
</dbReference>
<comment type="similarity">
    <text evidence="1">Belongs to the LysR transcriptional regulatory family.</text>
</comment>
<feature type="domain" description="HTH lysR-type" evidence="5">
    <location>
        <begin position="2"/>
        <end position="59"/>
    </location>
</feature>
<dbReference type="STRING" id="197479.BFW38_09905"/>
<dbReference type="PANTHER" id="PTHR30126">
    <property type="entry name" value="HTH-TYPE TRANSCRIPTIONAL REGULATOR"/>
    <property type="match status" value="1"/>
</dbReference>
<dbReference type="Pfam" id="PF00126">
    <property type="entry name" value="HTH_1"/>
    <property type="match status" value="1"/>
</dbReference>
<dbReference type="PRINTS" id="PR00039">
    <property type="entry name" value="HTHLYSR"/>
</dbReference>
<dbReference type="InterPro" id="IPR036390">
    <property type="entry name" value="WH_DNA-bd_sf"/>
</dbReference>
<gene>
    <name evidence="6" type="ORF">BFW38_09905</name>
</gene>
<evidence type="ECO:0000256" key="1">
    <source>
        <dbReference type="ARBA" id="ARBA00009437"/>
    </source>
</evidence>
<dbReference type="CDD" id="cd05466">
    <property type="entry name" value="PBP2_LTTR_substrate"/>
    <property type="match status" value="1"/>
</dbReference>
<evidence type="ECO:0000256" key="4">
    <source>
        <dbReference type="ARBA" id="ARBA00023163"/>
    </source>
</evidence>
<dbReference type="GO" id="GO:0003700">
    <property type="term" value="F:DNA-binding transcription factor activity"/>
    <property type="evidence" value="ECO:0007669"/>
    <property type="project" value="InterPro"/>
</dbReference>
<dbReference type="Gene3D" id="3.40.190.10">
    <property type="entry name" value="Periplasmic binding protein-like II"/>
    <property type="match status" value="2"/>
</dbReference>
<keyword evidence="3" id="KW-0238">DNA-binding</keyword>
<comment type="caution">
    <text evidence="6">The sequence shown here is derived from an EMBL/GenBank/DDBJ whole genome shotgun (WGS) entry which is preliminary data.</text>
</comment>